<accession>A0A8S3ZLN0</accession>
<dbReference type="InterPro" id="IPR052311">
    <property type="entry name" value="MMS22L-TONSL_complex_comp"/>
</dbReference>
<dbReference type="GO" id="GO:0043596">
    <property type="term" value="C:nuclear replication fork"/>
    <property type="evidence" value="ECO:0007669"/>
    <property type="project" value="TreeGrafter"/>
</dbReference>
<keyword evidence="3" id="KW-0539">Nucleus</keyword>
<dbReference type="Proteomes" id="UP000678393">
    <property type="component" value="Unassembled WGS sequence"/>
</dbReference>
<evidence type="ECO:0000256" key="1">
    <source>
        <dbReference type="ARBA" id="ARBA00004123"/>
    </source>
</evidence>
<comment type="subcellular location">
    <subcellularLocation>
        <location evidence="1">Nucleus</location>
    </subcellularLocation>
</comment>
<comment type="caution">
    <text evidence="4">The sequence shown here is derived from an EMBL/GenBank/DDBJ whole genome shotgun (WGS) entry which is preliminary data.</text>
</comment>
<keyword evidence="5" id="KW-1185">Reference proteome</keyword>
<gene>
    <name evidence="4" type="ORF">CUNI_LOCUS15965</name>
</gene>
<evidence type="ECO:0008006" key="6">
    <source>
        <dbReference type="Google" id="ProtNLM"/>
    </source>
</evidence>
<dbReference type="EMBL" id="CAJHNH020004005">
    <property type="protein sequence ID" value="CAG5130407.1"/>
    <property type="molecule type" value="Genomic_DNA"/>
</dbReference>
<dbReference type="Gene3D" id="1.25.40.10">
    <property type="entry name" value="Tetratricopeptide repeat domain"/>
    <property type="match status" value="1"/>
</dbReference>
<reference evidence="4" key="1">
    <citation type="submission" date="2021-04" db="EMBL/GenBank/DDBJ databases">
        <authorList>
            <consortium name="Molecular Ecology Group"/>
        </authorList>
    </citation>
    <scope>NUCLEOTIDE SEQUENCE</scope>
</reference>
<dbReference type="SUPFAM" id="SSF48452">
    <property type="entry name" value="TPR-like"/>
    <property type="match status" value="2"/>
</dbReference>
<dbReference type="AlphaFoldDB" id="A0A8S3ZLN0"/>
<evidence type="ECO:0000313" key="5">
    <source>
        <dbReference type="Proteomes" id="UP000678393"/>
    </source>
</evidence>
<dbReference type="OrthoDB" id="5806726at2759"/>
<proteinExistence type="predicted"/>
<evidence type="ECO:0000256" key="2">
    <source>
        <dbReference type="ARBA" id="ARBA00022737"/>
    </source>
</evidence>
<protein>
    <recommendedName>
        <fullName evidence="6">Tonsoku-like protein</fullName>
    </recommendedName>
</protein>
<dbReference type="InterPro" id="IPR019734">
    <property type="entry name" value="TPR_rpt"/>
</dbReference>
<organism evidence="4 5">
    <name type="scientific">Candidula unifasciata</name>
    <dbReference type="NCBI Taxonomy" id="100452"/>
    <lineage>
        <taxon>Eukaryota</taxon>
        <taxon>Metazoa</taxon>
        <taxon>Spiralia</taxon>
        <taxon>Lophotrochozoa</taxon>
        <taxon>Mollusca</taxon>
        <taxon>Gastropoda</taxon>
        <taxon>Heterobranchia</taxon>
        <taxon>Euthyneura</taxon>
        <taxon>Panpulmonata</taxon>
        <taxon>Eupulmonata</taxon>
        <taxon>Stylommatophora</taxon>
        <taxon>Helicina</taxon>
        <taxon>Helicoidea</taxon>
        <taxon>Geomitridae</taxon>
        <taxon>Candidula</taxon>
    </lineage>
</organism>
<dbReference type="SMART" id="SM00028">
    <property type="entry name" value="TPR"/>
    <property type="match status" value="5"/>
</dbReference>
<dbReference type="GO" id="GO:0031297">
    <property type="term" value="P:replication fork processing"/>
    <property type="evidence" value="ECO:0007669"/>
    <property type="project" value="TreeGrafter"/>
</dbReference>
<evidence type="ECO:0000256" key="3">
    <source>
        <dbReference type="ARBA" id="ARBA00023242"/>
    </source>
</evidence>
<dbReference type="GO" id="GO:0000724">
    <property type="term" value="P:double-strand break repair via homologous recombination"/>
    <property type="evidence" value="ECO:0007669"/>
    <property type="project" value="TreeGrafter"/>
</dbReference>
<dbReference type="InterPro" id="IPR011990">
    <property type="entry name" value="TPR-like_helical_dom_sf"/>
</dbReference>
<dbReference type="PANTHER" id="PTHR46358">
    <property type="entry name" value="TONSOKU-LIKE PROTEIN"/>
    <property type="match status" value="1"/>
</dbReference>
<sequence length="339" mass="38546">MDPEDVKDLEKYIRDKRRAEAKCNLSEVAQLCNCIGEIYSKYGRYEDAVQEHSQERYLSETLGDKIGEAVACRKIGENLCSQGLYREALELQKNHLTIARECGNHIEEQRAWATIGRTYLSQAESKNIQESSVANKKAEKAFVKALEACDKVKASVKPAEYMSMKGRVYLNLGLVFDLRGNLKDSADMMKRAVVIAEKFKLYEESYLCHGSLASLYLRGCQFSQALRSLDVALTMAEKLRNKVWERETYIQKATVLANCADFLTAKHCLKKAHKIKVESDVSEEKLVKMFHCVNKMQEASQDLQTKTNEKELAKLYEVMADSAAELGNYTQAIENYLKV</sequence>
<dbReference type="PANTHER" id="PTHR46358:SF1">
    <property type="entry name" value="TONSOKU-LIKE PROTEIN"/>
    <property type="match status" value="1"/>
</dbReference>
<name>A0A8S3ZLN0_9EUPU</name>
<feature type="non-terminal residue" evidence="4">
    <location>
        <position position="1"/>
    </location>
</feature>
<evidence type="ECO:0000313" key="4">
    <source>
        <dbReference type="EMBL" id="CAG5130407.1"/>
    </source>
</evidence>
<keyword evidence="2" id="KW-0677">Repeat</keyword>